<sequence>MTKPIISINDLSVYFNKKKALNNVTMDFYPNEITALIGPSGSGKSTLLRSINRMGDLNPEWTLTGAVSYNGHNVYSPRTDTVELRKQIGMVFQQPNPFPMSIYENVVYGLRINGIKDKAVLDKAVEESLKGASIWEEVKDRLHESALGLSGGQQQRICIARVLATSPKVILLDEPTSALDPISAGKIEETLYNLKDQYTLLLVTRSMQQASRISQRTGFFLDGQLIEYSSTKHMFLNPQHKETEDYITGKFG</sequence>
<evidence type="ECO:0000256" key="4">
    <source>
        <dbReference type="ARBA" id="ARBA00022840"/>
    </source>
</evidence>
<proteinExistence type="predicted"/>
<dbReference type="InterPro" id="IPR003439">
    <property type="entry name" value="ABC_transporter-like_ATP-bd"/>
</dbReference>
<keyword evidence="4 6" id="KW-0067">ATP-binding</keyword>
<keyword evidence="7" id="KW-1185">Reference proteome</keyword>
<keyword evidence="2" id="KW-0592">Phosphate transport</keyword>
<dbReference type="NCBIfam" id="TIGR00972">
    <property type="entry name" value="3a0107s01c2"/>
    <property type="match status" value="1"/>
</dbReference>
<organism evidence="6 7">
    <name type="scientific">Streptococcus raffinosi</name>
    <dbReference type="NCBI Taxonomy" id="3053355"/>
    <lineage>
        <taxon>Bacteria</taxon>
        <taxon>Bacillati</taxon>
        <taxon>Bacillota</taxon>
        <taxon>Bacilli</taxon>
        <taxon>Lactobacillales</taxon>
        <taxon>Streptococcaceae</taxon>
        <taxon>Streptococcus</taxon>
    </lineage>
</organism>
<dbReference type="Proteomes" id="UP001529255">
    <property type="component" value="Unassembled WGS sequence"/>
</dbReference>
<comment type="caution">
    <text evidence="6">The sequence shown here is derived from an EMBL/GenBank/DDBJ whole genome shotgun (WGS) entry which is preliminary data.</text>
</comment>
<dbReference type="CDD" id="cd03260">
    <property type="entry name" value="ABC_PstB_phosphate_transporter"/>
    <property type="match status" value="1"/>
</dbReference>
<evidence type="ECO:0000256" key="2">
    <source>
        <dbReference type="ARBA" id="ARBA00022592"/>
    </source>
</evidence>
<gene>
    <name evidence="6" type="primary">pstB</name>
    <name evidence="6" type="ORF">QRD39_03140</name>
</gene>
<evidence type="ECO:0000256" key="1">
    <source>
        <dbReference type="ARBA" id="ARBA00022448"/>
    </source>
</evidence>
<dbReference type="InterPro" id="IPR003593">
    <property type="entry name" value="AAA+_ATPase"/>
</dbReference>
<dbReference type="GO" id="GO:0005524">
    <property type="term" value="F:ATP binding"/>
    <property type="evidence" value="ECO:0007669"/>
    <property type="project" value="UniProtKB-KW"/>
</dbReference>
<dbReference type="SUPFAM" id="SSF52540">
    <property type="entry name" value="P-loop containing nucleoside triphosphate hydrolases"/>
    <property type="match status" value="1"/>
</dbReference>
<dbReference type="RefSeq" id="WP_285955634.1">
    <property type="nucleotide sequence ID" value="NZ_JASUZV010000003.1"/>
</dbReference>
<dbReference type="InterPro" id="IPR017871">
    <property type="entry name" value="ABC_transporter-like_CS"/>
</dbReference>
<accession>A0ABT7LR39</accession>
<evidence type="ECO:0000313" key="6">
    <source>
        <dbReference type="EMBL" id="MDL5043106.1"/>
    </source>
</evidence>
<dbReference type="Gene3D" id="3.40.50.300">
    <property type="entry name" value="P-loop containing nucleotide triphosphate hydrolases"/>
    <property type="match status" value="1"/>
</dbReference>
<evidence type="ECO:0000256" key="3">
    <source>
        <dbReference type="ARBA" id="ARBA00022741"/>
    </source>
</evidence>
<keyword evidence="1" id="KW-0813">Transport</keyword>
<dbReference type="PANTHER" id="PTHR43423:SF1">
    <property type="entry name" value="ABC TRANSPORTER I FAMILY MEMBER 17"/>
    <property type="match status" value="1"/>
</dbReference>
<dbReference type="Pfam" id="PF00005">
    <property type="entry name" value="ABC_tran"/>
    <property type="match status" value="1"/>
</dbReference>
<dbReference type="InterPro" id="IPR005670">
    <property type="entry name" value="PstB-like"/>
</dbReference>
<feature type="domain" description="ABC transporter" evidence="5">
    <location>
        <begin position="6"/>
        <end position="247"/>
    </location>
</feature>
<dbReference type="EMBL" id="JASUZV010000003">
    <property type="protein sequence ID" value="MDL5043106.1"/>
    <property type="molecule type" value="Genomic_DNA"/>
</dbReference>
<dbReference type="PANTHER" id="PTHR43423">
    <property type="entry name" value="ABC TRANSPORTER I FAMILY MEMBER 17"/>
    <property type="match status" value="1"/>
</dbReference>
<name>A0ABT7LR39_9STRE</name>
<protein>
    <submittedName>
        <fullName evidence="6">Phosphate ABC transporter ATP-binding protein PstB</fullName>
    </submittedName>
</protein>
<dbReference type="PROSITE" id="PS50893">
    <property type="entry name" value="ABC_TRANSPORTER_2"/>
    <property type="match status" value="1"/>
</dbReference>
<evidence type="ECO:0000259" key="5">
    <source>
        <dbReference type="PROSITE" id="PS50893"/>
    </source>
</evidence>
<dbReference type="InterPro" id="IPR027417">
    <property type="entry name" value="P-loop_NTPase"/>
</dbReference>
<dbReference type="SMART" id="SM00382">
    <property type="entry name" value="AAA"/>
    <property type="match status" value="1"/>
</dbReference>
<keyword evidence="3" id="KW-0547">Nucleotide-binding</keyword>
<reference evidence="6 7" key="1">
    <citation type="submission" date="2023-06" db="EMBL/GenBank/DDBJ databases">
        <title>A potential novel species of Streptococcus isolated from human milk sample.</title>
        <authorList>
            <person name="Nguyen H.V."/>
            <person name="Trinh A.T.V."/>
            <person name="Hoang A.T.L."/>
            <person name="Bui L.N.H."/>
            <person name="Tran Q.T.L."/>
            <person name="Trinh T."/>
        </authorList>
    </citation>
    <scope>NUCLEOTIDE SEQUENCE [LARGE SCALE GENOMIC DNA]</scope>
    <source>
        <strain evidence="6 7">VTCC 12812</strain>
    </source>
</reference>
<evidence type="ECO:0000313" key="7">
    <source>
        <dbReference type="Proteomes" id="UP001529255"/>
    </source>
</evidence>
<dbReference type="PROSITE" id="PS00211">
    <property type="entry name" value="ABC_TRANSPORTER_1"/>
    <property type="match status" value="1"/>
</dbReference>